<organism evidence="2 3">
    <name type="scientific">Coemansia spiralis</name>
    <dbReference type="NCBI Taxonomy" id="417178"/>
    <lineage>
        <taxon>Eukaryota</taxon>
        <taxon>Fungi</taxon>
        <taxon>Fungi incertae sedis</taxon>
        <taxon>Zoopagomycota</taxon>
        <taxon>Kickxellomycotina</taxon>
        <taxon>Kickxellomycetes</taxon>
        <taxon>Kickxellales</taxon>
        <taxon>Kickxellaceae</taxon>
        <taxon>Coemansia</taxon>
    </lineage>
</organism>
<gene>
    <name evidence="2" type="primary">uvi31</name>
    <name evidence="2" type="ORF">GGI25_004201</name>
</gene>
<reference evidence="2" key="1">
    <citation type="submission" date="2022-07" db="EMBL/GenBank/DDBJ databases">
        <title>Phylogenomic reconstructions and comparative analyses of Kickxellomycotina fungi.</title>
        <authorList>
            <person name="Reynolds N.K."/>
            <person name="Stajich J.E."/>
            <person name="Barry K."/>
            <person name="Grigoriev I.V."/>
            <person name="Crous P."/>
            <person name="Smith M.E."/>
        </authorList>
    </citation>
    <scope>NUCLEOTIDE SEQUENCE</scope>
    <source>
        <strain evidence="2">NRRL 3115</strain>
    </source>
</reference>
<dbReference type="InterPro" id="IPR036065">
    <property type="entry name" value="BolA-like_sf"/>
</dbReference>
<dbReference type="SUPFAM" id="SSF82657">
    <property type="entry name" value="BolA-like"/>
    <property type="match status" value="1"/>
</dbReference>
<dbReference type="PANTHER" id="PTHR46230">
    <property type="match status" value="1"/>
</dbReference>
<name>A0A9W8KXB7_9FUNG</name>
<dbReference type="EMBL" id="JANBTW010000053">
    <property type="protein sequence ID" value="KAJ2674814.1"/>
    <property type="molecule type" value="Genomic_DNA"/>
</dbReference>
<evidence type="ECO:0000313" key="2">
    <source>
        <dbReference type="EMBL" id="KAJ2674814.1"/>
    </source>
</evidence>
<dbReference type="OrthoDB" id="411584at2759"/>
<protein>
    <submittedName>
        <fullName evidence="2">BolA domain UV induced protein Uvi31</fullName>
    </submittedName>
</protein>
<dbReference type="PANTHER" id="PTHR46230:SF7">
    <property type="entry name" value="BOLA-LIKE PROTEIN 1"/>
    <property type="match status" value="1"/>
</dbReference>
<dbReference type="PIRSF" id="PIRSF003113">
    <property type="entry name" value="BolA"/>
    <property type="match status" value="1"/>
</dbReference>
<evidence type="ECO:0000256" key="1">
    <source>
        <dbReference type="RuleBase" id="RU003860"/>
    </source>
</evidence>
<comment type="caution">
    <text evidence="2">The sequence shown here is derived from an EMBL/GenBank/DDBJ whole genome shotgun (WGS) entry which is preliminary data.</text>
</comment>
<dbReference type="InterPro" id="IPR002634">
    <property type="entry name" value="BolA"/>
</dbReference>
<accession>A0A9W8KXB7</accession>
<dbReference type="AlphaFoldDB" id="A0A9W8KXB7"/>
<sequence length="114" mass="12926">MSKPKVGGPLEQKIRRLIEENYSPLVLEIENDSHKHRHHAPMQGVESTETHFRIKVVSADFVGLTQIKRHRNIYALLKEDMEREGGIHALALVTKTPKEVGMEESESDGDKTSL</sequence>
<dbReference type="Proteomes" id="UP001151518">
    <property type="component" value="Unassembled WGS sequence"/>
</dbReference>
<dbReference type="Gene3D" id="3.30.300.90">
    <property type="entry name" value="BolA-like"/>
    <property type="match status" value="1"/>
</dbReference>
<dbReference type="Pfam" id="PF01722">
    <property type="entry name" value="BolA"/>
    <property type="match status" value="1"/>
</dbReference>
<proteinExistence type="inferred from homology"/>
<dbReference type="GO" id="GO:0005759">
    <property type="term" value="C:mitochondrial matrix"/>
    <property type="evidence" value="ECO:0007669"/>
    <property type="project" value="TreeGrafter"/>
</dbReference>
<evidence type="ECO:0000313" key="3">
    <source>
        <dbReference type="Proteomes" id="UP001151518"/>
    </source>
</evidence>
<dbReference type="GO" id="GO:0044572">
    <property type="term" value="P:[4Fe-4S] cluster assembly"/>
    <property type="evidence" value="ECO:0007669"/>
    <property type="project" value="TreeGrafter"/>
</dbReference>
<comment type="similarity">
    <text evidence="1">Belongs to the BolA/IbaG family.</text>
</comment>